<evidence type="ECO:0000256" key="8">
    <source>
        <dbReference type="ARBA" id="ARBA00023224"/>
    </source>
</evidence>
<evidence type="ECO:0000256" key="2">
    <source>
        <dbReference type="ARBA" id="ARBA00022606"/>
    </source>
</evidence>
<dbReference type="PANTHER" id="PTHR21137:SF43">
    <property type="entry name" value="ODORANT RECEPTOR 47A-RELATED"/>
    <property type="match status" value="1"/>
</dbReference>
<dbReference type="AlphaFoldDB" id="A0A182IVR4"/>
<evidence type="ECO:0000256" key="6">
    <source>
        <dbReference type="ARBA" id="ARBA00023136"/>
    </source>
</evidence>
<keyword evidence="6" id="KW-0472">Membrane</keyword>
<protein>
    <submittedName>
        <fullName evidence="9">Uncharacterized protein</fullName>
    </submittedName>
</protein>
<dbReference type="GO" id="GO:0004984">
    <property type="term" value="F:olfactory receptor activity"/>
    <property type="evidence" value="ECO:0007669"/>
    <property type="project" value="InterPro"/>
</dbReference>
<evidence type="ECO:0000256" key="5">
    <source>
        <dbReference type="ARBA" id="ARBA00022989"/>
    </source>
</evidence>
<keyword evidence="3" id="KW-0812">Transmembrane</keyword>
<dbReference type="STRING" id="41427.A0A182IVR4"/>
<proteinExistence type="predicted"/>
<dbReference type="GO" id="GO:0005549">
    <property type="term" value="F:odorant binding"/>
    <property type="evidence" value="ECO:0007669"/>
    <property type="project" value="InterPro"/>
</dbReference>
<evidence type="ECO:0000256" key="4">
    <source>
        <dbReference type="ARBA" id="ARBA00022725"/>
    </source>
</evidence>
<dbReference type="InterPro" id="IPR004117">
    <property type="entry name" value="7tm6_olfct_rcpt"/>
</dbReference>
<name>A0A182IVR4_ANOAO</name>
<dbReference type="VEuPathDB" id="VectorBase:AATE006418"/>
<organism evidence="9">
    <name type="scientific">Anopheles atroparvus</name>
    <name type="common">European mosquito</name>
    <dbReference type="NCBI Taxonomy" id="41427"/>
    <lineage>
        <taxon>Eukaryota</taxon>
        <taxon>Metazoa</taxon>
        <taxon>Ecdysozoa</taxon>
        <taxon>Arthropoda</taxon>
        <taxon>Hexapoda</taxon>
        <taxon>Insecta</taxon>
        <taxon>Pterygota</taxon>
        <taxon>Neoptera</taxon>
        <taxon>Endopterygota</taxon>
        <taxon>Diptera</taxon>
        <taxon>Nematocera</taxon>
        <taxon>Culicoidea</taxon>
        <taxon>Culicidae</taxon>
        <taxon>Anophelinae</taxon>
        <taxon>Anopheles</taxon>
    </lineage>
</organism>
<dbReference type="GO" id="GO:0005886">
    <property type="term" value="C:plasma membrane"/>
    <property type="evidence" value="ECO:0007669"/>
    <property type="project" value="TreeGrafter"/>
</dbReference>
<keyword evidence="2" id="KW-0716">Sensory transduction</keyword>
<keyword evidence="8" id="KW-0807">Transducer</keyword>
<keyword evidence="4" id="KW-0552">Olfaction</keyword>
<evidence type="ECO:0000256" key="7">
    <source>
        <dbReference type="ARBA" id="ARBA00023170"/>
    </source>
</evidence>
<dbReference type="EnsemblMetazoa" id="AATE006418-RA">
    <property type="protein sequence ID" value="AATE006418-PA.1"/>
    <property type="gene ID" value="AATE006418"/>
</dbReference>
<reference evidence="9" key="1">
    <citation type="submission" date="2022-08" db="UniProtKB">
        <authorList>
            <consortium name="EnsemblMetazoa"/>
        </authorList>
    </citation>
    <scope>IDENTIFICATION</scope>
    <source>
        <strain evidence="9">EBRO</strain>
    </source>
</reference>
<dbReference type="Pfam" id="PF02949">
    <property type="entry name" value="7tm_6"/>
    <property type="match status" value="1"/>
</dbReference>
<dbReference type="GO" id="GO:0007165">
    <property type="term" value="P:signal transduction"/>
    <property type="evidence" value="ECO:0007669"/>
    <property type="project" value="UniProtKB-KW"/>
</dbReference>
<keyword evidence="7" id="KW-0675">Receptor</keyword>
<evidence type="ECO:0000256" key="1">
    <source>
        <dbReference type="ARBA" id="ARBA00004141"/>
    </source>
</evidence>
<evidence type="ECO:0000256" key="3">
    <source>
        <dbReference type="ARBA" id="ARBA00022692"/>
    </source>
</evidence>
<dbReference type="PANTHER" id="PTHR21137">
    <property type="entry name" value="ODORANT RECEPTOR"/>
    <property type="match status" value="1"/>
</dbReference>
<accession>A0A182IVR4</accession>
<sequence>MDQFPATRFRYLQYCGICEWPTVCSSLRVWWCILVFCSFPLLHLVYIVQKRASDLMETCEEIMLVQVSMTVMLKFNIFLSGREKMYALIEAFKTIHERVVEAEFQGFEKCRDLHTKLGRIYFISTMLVATLYLLNALTATVSLSMQTGELRFVTPMNFPYNYQHPVVFILSLVYNLDAMIIFTCISMTADTCFSELANFLALHFDVIGKRFAALDFSGPATAPTARRELLELIAYHGELLELAGKMVRRFQQVIFFMLFLGSTILCLLGYEFVAVTSVSKRLLLVTMASIVTSQAVIYTYNGSIITEESARVSDAIYASNWYEATPEVKKMIYYCLMRAQKPVVMKGGFIEATLPTLKKDEQW</sequence>
<evidence type="ECO:0000313" key="9">
    <source>
        <dbReference type="EnsemblMetazoa" id="AATE006418-PA.1"/>
    </source>
</evidence>
<keyword evidence="5" id="KW-1133">Transmembrane helix</keyword>
<comment type="subcellular location">
    <subcellularLocation>
        <location evidence="1">Membrane</location>
        <topology evidence="1">Multi-pass membrane protein</topology>
    </subcellularLocation>
</comment>